<feature type="binding site" evidence="10">
    <location>
        <position position="174"/>
    </location>
    <ligand>
        <name>[4Fe-4S] cluster</name>
        <dbReference type="ChEBI" id="CHEBI:49883"/>
        <label>3</label>
    </ligand>
</feature>
<keyword evidence="9 10" id="KW-0472">Membrane</keyword>
<dbReference type="InterPro" id="IPR050395">
    <property type="entry name" value="4Fe4S_Ferredoxin_RnfB"/>
</dbReference>
<dbReference type="STRING" id="261392.SAMN02745149_01943"/>
<dbReference type="AlphaFoldDB" id="A0A1T4MDV7"/>
<feature type="domain" description="4Fe-4S ferredoxin-type" evidence="12">
    <location>
        <begin position="162"/>
        <end position="191"/>
    </location>
</feature>
<dbReference type="Pfam" id="PF04060">
    <property type="entry name" value="FeS"/>
    <property type="match status" value="1"/>
</dbReference>
<evidence type="ECO:0000256" key="5">
    <source>
        <dbReference type="ARBA" id="ARBA00022967"/>
    </source>
</evidence>
<dbReference type="EC" id="7.-.-.-" evidence="10"/>
<dbReference type="InterPro" id="IPR017896">
    <property type="entry name" value="4Fe4S_Fe-S-bd"/>
</dbReference>
<feature type="region of interest" description="Hydrophobic" evidence="10">
    <location>
        <begin position="1"/>
        <end position="26"/>
    </location>
</feature>
<feature type="domain" description="4Fe-4S ferredoxin-type" evidence="12">
    <location>
        <begin position="208"/>
        <end position="237"/>
    </location>
</feature>
<proteinExistence type="inferred from homology"/>
<dbReference type="RefSeq" id="WP_078933840.1">
    <property type="nucleotide sequence ID" value="NZ_FUWG01000015.1"/>
</dbReference>
<feature type="binding site" evidence="10">
    <location>
        <position position="74"/>
    </location>
    <ligand>
        <name>[4Fe-4S] cluster</name>
        <dbReference type="ChEBI" id="CHEBI:49883"/>
        <label>1</label>
    </ligand>
</feature>
<evidence type="ECO:0000313" key="15">
    <source>
        <dbReference type="Proteomes" id="UP000190423"/>
    </source>
</evidence>
<keyword evidence="4 10" id="KW-0677">Repeat</keyword>
<dbReference type="PROSITE" id="PS51656">
    <property type="entry name" value="4FE4S"/>
    <property type="match status" value="1"/>
</dbReference>
<feature type="binding site" evidence="10">
    <location>
        <position position="137"/>
    </location>
    <ligand>
        <name>[4Fe-4S] cluster</name>
        <dbReference type="ChEBI" id="CHEBI:49883"/>
        <label>2</label>
    </ligand>
</feature>
<keyword evidence="1 10" id="KW-0813">Transport</keyword>
<evidence type="ECO:0000256" key="3">
    <source>
        <dbReference type="ARBA" id="ARBA00022723"/>
    </source>
</evidence>
<dbReference type="InterPro" id="IPR017900">
    <property type="entry name" value="4Fe4S_Fe_S_CS"/>
</dbReference>
<evidence type="ECO:0000256" key="4">
    <source>
        <dbReference type="ARBA" id="ARBA00022737"/>
    </source>
</evidence>
<comment type="caution">
    <text evidence="10">Lacks conserved residue(s) required for the propagation of feature annotation.</text>
</comment>
<dbReference type="Pfam" id="PF13187">
    <property type="entry name" value="Fer4_9"/>
    <property type="match status" value="1"/>
</dbReference>
<dbReference type="Proteomes" id="UP000190423">
    <property type="component" value="Unassembled WGS sequence"/>
</dbReference>
<feature type="domain" description="4Fe-4S ferredoxin-type" evidence="12">
    <location>
        <begin position="238"/>
        <end position="267"/>
    </location>
</feature>
<keyword evidence="7 10" id="KW-0408">Iron</keyword>
<keyword evidence="3 10" id="KW-0479">Metal-binding</keyword>
<comment type="function">
    <text evidence="10">Part of a membrane-bound complex that couples electron transfer with translocation of ions across the membrane.</text>
</comment>
<keyword evidence="10" id="KW-1003">Cell membrane</keyword>
<dbReference type="Gene3D" id="3.30.70.20">
    <property type="match status" value="2"/>
</dbReference>
<dbReference type="InterPro" id="IPR010207">
    <property type="entry name" value="Elect_transpt_cplx_RnfB/RsxB"/>
</dbReference>
<evidence type="ECO:0000256" key="6">
    <source>
        <dbReference type="ARBA" id="ARBA00022982"/>
    </source>
</evidence>
<keyword evidence="8 10" id="KW-0411">Iron-sulfur</keyword>
<reference evidence="14 15" key="1">
    <citation type="submission" date="2017-02" db="EMBL/GenBank/DDBJ databases">
        <authorList>
            <person name="Peterson S.W."/>
        </authorList>
    </citation>
    <scope>NUCLEOTIDE SEQUENCE [LARGE SCALE GENOMIC DNA]</scope>
    <source>
        <strain evidence="14 15">ATCC BAA-908</strain>
    </source>
</reference>
<dbReference type="InterPro" id="IPR007202">
    <property type="entry name" value="4Fe-4S_dom"/>
</dbReference>
<dbReference type="GO" id="GO:0046872">
    <property type="term" value="F:metal ion binding"/>
    <property type="evidence" value="ECO:0007669"/>
    <property type="project" value="UniProtKB-KW"/>
</dbReference>
<dbReference type="PROSITE" id="PS00198">
    <property type="entry name" value="4FE4S_FER_1"/>
    <property type="match status" value="2"/>
</dbReference>
<evidence type="ECO:0000259" key="13">
    <source>
        <dbReference type="PROSITE" id="PS51656"/>
    </source>
</evidence>
<feature type="binding site" evidence="10">
    <location>
        <position position="151"/>
    </location>
    <ligand>
        <name>[4Fe-4S] cluster</name>
        <dbReference type="ChEBI" id="CHEBI:49883"/>
        <label>3</label>
    </ligand>
</feature>
<comment type="similarity">
    <text evidence="10">Belongs to the 4Fe4S bacterial-type ferredoxin family. RnfB subfamily.</text>
</comment>
<dbReference type="EMBL" id="FUWG01000015">
    <property type="protein sequence ID" value="SJZ65037.1"/>
    <property type="molecule type" value="Genomic_DNA"/>
</dbReference>
<evidence type="ECO:0000256" key="2">
    <source>
        <dbReference type="ARBA" id="ARBA00022485"/>
    </source>
</evidence>
<comment type="subunit">
    <text evidence="10">The complex is composed of six subunits: RnfA, RnfB, RnfC, RnfD, RnfE and RnfG.</text>
</comment>
<dbReference type="GO" id="GO:0009055">
    <property type="term" value="F:electron transfer activity"/>
    <property type="evidence" value="ECO:0007669"/>
    <property type="project" value="InterPro"/>
</dbReference>
<dbReference type="GO" id="GO:0005886">
    <property type="term" value="C:plasma membrane"/>
    <property type="evidence" value="ECO:0007669"/>
    <property type="project" value="UniProtKB-SubCell"/>
</dbReference>
<dbReference type="CDD" id="cd10549">
    <property type="entry name" value="MtMvhB_like"/>
    <property type="match status" value="1"/>
</dbReference>
<dbReference type="GO" id="GO:0051539">
    <property type="term" value="F:4 iron, 4 sulfur cluster binding"/>
    <property type="evidence" value="ECO:0007669"/>
    <property type="project" value="UniProtKB-UniRule"/>
</dbReference>
<evidence type="ECO:0000259" key="12">
    <source>
        <dbReference type="PROSITE" id="PS51379"/>
    </source>
</evidence>
<keyword evidence="6 10" id="KW-0249">Electron transport</keyword>
<dbReference type="PANTHER" id="PTHR43560">
    <property type="entry name" value="ION-TRANSLOCATING OXIDOREDUCTASE COMPLEX SUBUNIT B"/>
    <property type="match status" value="1"/>
</dbReference>
<sequence length="274" mass="28241">MNTILYTVIVALSIAFILGVLLGLFKKIFHVNVDPKVQSVREVLSGANCGGCGMAGCDAFAGAVVKGSAPSDGCVAGGAACASKIAEILGKAGVEVKPKVAVIACQGTAECAADKGIYNGVKTCKAVQLVMNGTKKCAFGCIGFGDCVAECPFGALSMGKNGLPVIDYKKCVGCGKCAKACPKKLISVWNADTKGSIALCANHSDNKPQIRKDCSSGCFKCGMCARKCPEQCIDVSSGIPKVDYTKCTSCGECIKSCPDKVLVLFQDIVGRAQH</sequence>
<dbReference type="SUPFAM" id="SSF54862">
    <property type="entry name" value="4Fe-4S ferredoxins"/>
    <property type="match status" value="2"/>
</dbReference>
<dbReference type="HAMAP" id="MF_00463">
    <property type="entry name" value="RsxB_RnfB"/>
    <property type="match status" value="1"/>
</dbReference>
<feature type="binding site" evidence="10">
    <location>
        <position position="57"/>
    </location>
    <ligand>
        <name>[4Fe-4S] cluster</name>
        <dbReference type="ChEBI" id="CHEBI:49883"/>
        <label>1</label>
    </ligand>
</feature>
<dbReference type="PANTHER" id="PTHR43560:SF1">
    <property type="entry name" value="ION-TRANSLOCATING OXIDOREDUCTASE COMPLEX SUBUNIT B"/>
    <property type="match status" value="1"/>
</dbReference>
<comment type="subcellular location">
    <subcellularLocation>
        <location evidence="10">Cell membrane</location>
    </subcellularLocation>
</comment>
<organism evidence="14 15">
    <name type="scientific">Treponema porcinum</name>
    <dbReference type="NCBI Taxonomy" id="261392"/>
    <lineage>
        <taxon>Bacteria</taxon>
        <taxon>Pseudomonadati</taxon>
        <taxon>Spirochaetota</taxon>
        <taxon>Spirochaetia</taxon>
        <taxon>Spirochaetales</taxon>
        <taxon>Treponemataceae</taxon>
        <taxon>Treponema</taxon>
    </lineage>
</organism>
<dbReference type="PROSITE" id="PS51379">
    <property type="entry name" value="4FE4S_FER_2"/>
    <property type="match status" value="4"/>
</dbReference>
<dbReference type="Gene3D" id="1.10.15.40">
    <property type="entry name" value="Electron transport complex subunit B, putative Fe-S cluster"/>
    <property type="match status" value="1"/>
</dbReference>
<evidence type="ECO:0000313" key="14">
    <source>
        <dbReference type="EMBL" id="SJZ65037.1"/>
    </source>
</evidence>
<dbReference type="GO" id="GO:0022900">
    <property type="term" value="P:electron transport chain"/>
    <property type="evidence" value="ECO:0007669"/>
    <property type="project" value="UniProtKB-UniRule"/>
</dbReference>
<evidence type="ECO:0000256" key="7">
    <source>
        <dbReference type="ARBA" id="ARBA00023004"/>
    </source>
</evidence>
<evidence type="ECO:0000256" key="11">
    <source>
        <dbReference type="SAM" id="Phobius"/>
    </source>
</evidence>
<dbReference type="OrthoDB" id="9789936at2"/>
<name>A0A1T4MDV7_TREPO</name>
<gene>
    <name evidence="10" type="primary">rnfB</name>
    <name evidence="14" type="ORF">SAMN02745149_01943</name>
</gene>
<keyword evidence="11" id="KW-0812">Transmembrane</keyword>
<keyword evidence="11" id="KW-1133">Transmembrane helix</keyword>
<keyword evidence="15" id="KW-1185">Reference proteome</keyword>
<feature type="binding site" evidence="10">
    <location>
        <position position="141"/>
    </location>
    <ligand>
        <name>[4Fe-4S] cluster</name>
        <dbReference type="ChEBI" id="CHEBI:49883"/>
        <label>2</label>
    </ligand>
</feature>
<accession>A0A1T4MDV7</accession>
<feature type="binding site" evidence="10">
    <location>
        <position position="181"/>
    </location>
    <ligand>
        <name>[4Fe-4S] cluster</name>
        <dbReference type="ChEBI" id="CHEBI:49883"/>
        <label>2</label>
    </ligand>
</feature>
<feature type="transmembrane region" description="Helical" evidence="11">
    <location>
        <begin position="6"/>
        <end position="25"/>
    </location>
</feature>
<comment type="cofactor">
    <cofactor evidence="10">
        <name>[4Fe-4S] cluster</name>
        <dbReference type="ChEBI" id="CHEBI:49883"/>
    </cofactor>
    <text evidence="10">Binds 3 [4Fe-4S] clusters.</text>
</comment>
<feature type="binding site" evidence="10">
    <location>
        <position position="52"/>
    </location>
    <ligand>
        <name>[4Fe-4S] cluster</name>
        <dbReference type="ChEBI" id="CHEBI:49883"/>
        <label>1</label>
    </ligand>
</feature>
<feature type="binding site" evidence="10">
    <location>
        <position position="147"/>
    </location>
    <ligand>
        <name>[4Fe-4S] cluster</name>
        <dbReference type="ChEBI" id="CHEBI:49883"/>
        <label>2</label>
    </ligand>
</feature>
<protein>
    <recommendedName>
        <fullName evidence="10">Ion-translocating oxidoreductase complex subunit B</fullName>
        <ecNumber evidence="10">7.-.-.-</ecNumber>
    </recommendedName>
    <alternativeName>
        <fullName evidence="10">Rnf electron transport complex subunit B</fullName>
    </alternativeName>
</protein>
<keyword evidence="2 10" id="KW-0004">4Fe-4S</keyword>
<keyword evidence="5 10" id="KW-1278">Translocase</keyword>
<evidence type="ECO:0000256" key="10">
    <source>
        <dbReference type="HAMAP-Rule" id="MF_00463"/>
    </source>
</evidence>
<dbReference type="Pfam" id="PF12838">
    <property type="entry name" value="Fer4_7"/>
    <property type="match status" value="1"/>
</dbReference>
<dbReference type="GeneID" id="78317220"/>
<feature type="binding site" evidence="10">
    <location>
        <position position="171"/>
    </location>
    <ligand>
        <name>[4Fe-4S] cluster</name>
        <dbReference type="ChEBI" id="CHEBI:49883"/>
        <label>3</label>
    </ligand>
</feature>
<evidence type="ECO:0000256" key="1">
    <source>
        <dbReference type="ARBA" id="ARBA00022448"/>
    </source>
</evidence>
<feature type="domain" description="4Fe-4S ferredoxin-type" evidence="12">
    <location>
        <begin position="127"/>
        <end position="161"/>
    </location>
</feature>
<evidence type="ECO:0000256" key="8">
    <source>
        <dbReference type="ARBA" id="ARBA00023014"/>
    </source>
</evidence>
<feature type="binding site" evidence="10">
    <location>
        <position position="177"/>
    </location>
    <ligand>
        <name>[4Fe-4S] cluster</name>
        <dbReference type="ChEBI" id="CHEBI:49883"/>
        <label>3</label>
    </ligand>
</feature>
<feature type="domain" description="4Fe-4S" evidence="13">
    <location>
        <begin position="32"/>
        <end position="91"/>
    </location>
</feature>
<evidence type="ECO:0000256" key="9">
    <source>
        <dbReference type="ARBA" id="ARBA00023136"/>
    </source>
</evidence>
<feature type="binding site" evidence="10">
    <location>
        <position position="49"/>
    </location>
    <ligand>
        <name>[4Fe-4S] cluster</name>
        <dbReference type="ChEBI" id="CHEBI:49883"/>
        <label>1</label>
    </ligand>
</feature>